<reference evidence="3" key="1">
    <citation type="journal article" date="2020" name="Stud. Mycol.">
        <title>101 Dothideomycetes genomes: a test case for predicting lifestyles and emergence of pathogens.</title>
        <authorList>
            <person name="Haridas S."/>
            <person name="Albert R."/>
            <person name="Binder M."/>
            <person name="Bloem J."/>
            <person name="Labutti K."/>
            <person name="Salamov A."/>
            <person name="Andreopoulos B."/>
            <person name="Baker S."/>
            <person name="Barry K."/>
            <person name="Bills G."/>
            <person name="Bluhm B."/>
            <person name="Cannon C."/>
            <person name="Castanera R."/>
            <person name="Culley D."/>
            <person name="Daum C."/>
            <person name="Ezra D."/>
            <person name="Gonzalez J."/>
            <person name="Henrissat B."/>
            <person name="Kuo A."/>
            <person name="Liang C."/>
            <person name="Lipzen A."/>
            <person name="Lutzoni F."/>
            <person name="Magnuson J."/>
            <person name="Mondo S."/>
            <person name="Nolan M."/>
            <person name="Ohm R."/>
            <person name="Pangilinan J."/>
            <person name="Park H.-J."/>
            <person name="Ramirez L."/>
            <person name="Alfaro M."/>
            <person name="Sun H."/>
            <person name="Tritt A."/>
            <person name="Yoshinaga Y."/>
            <person name="Zwiers L.-H."/>
            <person name="Turgeon B."/>
            <person name="Goodwin S."/>
            <person name="Spatafora J."/>
            <person name="Crous P."/>
            <person name="Grigoriev I."/>
        </authorList>
    </citation>
    <scope>NUCLEOTIDE SEQUENCE</scope>
    <source>
        <strain evidence="3">CBS 130266</strain>
    </source>
</reference>
<feature type="compositionally biased region" description="Polar residues" evidence="1">
    <location>
        <begin position="53"/>
        <end position="73"/>
    </location>
</feature>
<dbReference type="AlphaFoldDB" id="A0A9P4NUW2"/>
<dbReference type="OrthoDB" id="10056939at2759"/>
<protein>
    <recommendedName>
        <fullName evidence="2">C2H2-type domain-containing protein</fullName>
    </recommendedName>
</protein>
<dbReference type="EMBL" id="MU007024">
    <property type="protein sequence ID" value="KAF2432714.1"/>
    <property type="molecule type" value="Genomic_DNA"/>
</dbReference>
<feature type="domain" description="C2H2-type" evidence="2">
    <location>
        <begin position="115"/>
        <end position="136"/>
    </location>
</feature>
<feature type="region of interest" description="Disordered" evidence="1">
    <location>
        <begin position="36"/>
        <end position="92"/>
    </location>
</feature>
<name>A0A9P4NUW2_9PEZI</name>
<organism evidence="3 4">
    <name type="scientific">Tothia fuscella</name>
    <dbReference type="NCBI Taxonomy" id="1048955"/>
    <lineage>
        <taxon>Eukaryota</taxon>
        <taxon>Fungi</taxon>
        <taxon>Dikarya</taxon>
        <taxon>Ascomycota</taxon>
        <taxon>Pezizomycotina</taxon>
        <taxon>Dothideomycetes</taxon>
        <taxon>Pleosporomycetidae</taxon>
        <taxon>Venturiales</taxon>
        <taxon>Cylindrosympodiaceae</taxon>
        <taxon>Tothia</taxon>
    </lineage>
</organism>
<proteinExistence type="predicted"/>
<evidence type="ECO:0000313" key="3">
    <source>
        <dbReference type="EMBL" id="KAF2432714.1"/>
    </source>
</evidence>
<dbReference type="Proteomes" id="UP000800235">
    <property type="component" value="Unassembled WGS sequence"/>
</dbReference>
<gene>
    <name evidence="3" type="ORF">EJ08DRAFT_110275</name>
</gene>
<dbReference type="PROSITE" id="PS00028">
    <property type="entry name" value="ZINC_FINGER_C2H2_1"/>
    <property type="match status" value="1"/>
</dbReference>
<evidence type="ECO:0000259" key="2">
    <source>
        <dbReference type="PROSITE" id="PS00028"/>
    </source>
</evidence>
<evidence type="ECO:0000313" key="4">
    <source>
        <dbReference type="Proteomes" id="UP000800235"/>
    </source>
</evidence>
<evidence type="ECO:0000256" key="1">
    <source>
        <dbReference type="SAM" id="MobiDB-lite"/>
    </source>
</evidence>
<sequence>MSDQNAYDPVSTYLDQSMEPNLEGVGALFDSREFSSRFSPYGRSSSRADSDTSGRTYGSSTNHSSVGSVISTNSRLSRRGRRRYLSHQTTSHISQNKKGVTIWKDSNSKKYRYFCTFCSDPFPDRYSWNRHEESIHMPRTLWVCSFDTQIPTEKGPCDYCLEIIEHNDWTRHLSSHRYAECALRREIDRTFYRKDHFKQHLVGFHRMSHCVVQSWPDGSRQDAPPLLPGCLELRCGLCGQHCKDWKMRVDHVADHFEKGAIEAQWHFRRAYDAHLSGLKQAE</sequence>
<keyword evidence="4" id="KW-1185">Reference proteome</keyword>
<dbReference type="InterPro" id="IPR013087">
    <property type="entry name" value="Znf_C2H2_type"/>
</dbReference>
<feature type="compositionally biased region" description="Low complexity" evidence="1">
    <location>
        <begin position="36"/>
        <end position="45"/>
    </location>
</feature>
<comment type="caution">
    <text evidence="3">The sequence shown here is derived from an EMBL/GenBank/DDBJ whole genome shotgun (WGS) entry which is preliminary data.</text>
</comment>
<accession>A0A9P4NUW2</accession>
<feature type="compositionally biased region" description="Basic residues" evidence="1">
    <location>
        <begin position="76"/>
        <end position="85"/>
    </location>
</feature>
<dbReference type="SMART" id="SM00355">
    <property type="entry name" value="ZnF_C2H2"/>
    <property type="match status" value="3"/>
</dbReference>